<comment type="caution">
    <text evidence="1">The sequence shown here is derived from an EMBL/GenBank/DDBJ whole genome shotgun (WGS) entry which is preliminary data.</text>
</comment>
<dbReference type="Proteomes" id="UP000821865">
    <property type="component" value="Chromosome 6"/>
</dbReference>
<dbReference type="EMBL" id="CM023475">
    <property type="protein sequence ID" value="KAH7946027.1"/>
    <property type="molecule type" value="Genomic_DNA"/>
</dbReference>
<accession>A0ACB8CM94</accession>
<organism evidence="1 2">
    <name type="scientific">Dermacentor silvarum</name>
    <name type="common">Tick</name>
    <dbReference type="NCBI Taxonomy" id="543639"/>
    <lineage>
        <taxon>Eukaryota</taxon>
        <taxon>Metazoa</taxon>
        <taxon>Ecdysozoa</taxon>
        <taxon>Arthropoda</taxon>
        <taxon>Chelicerata</taxon>
        <taxon>Arachnida</taxon>
        <taxon>Acari</taxon>
        <taxon>Parasitiformes</taxon>
        <taxon>Ixodida</taxon>
        <taxon>Ixodoidea</taxon>
        <taxon>Ixodidae</taxon>
        <taxon>Rhipicephalinae</taxon>
        <taxon>Dermacentor</taxon>
    </lineage>
</organism>
<evidence type="ECO:0000313" key="2">
    <source>
        <dbReference type="Proteomes" id="UP000821865"/>
    </source>
</evidence>
<proteinExistence type="predicted"/>
<gene>
    <name evidence="1" type="ORF">HPB49_019181</name>
</gene>
<evidence type="ECO:0000313" key="1">
    <source>
        <dbReference type="EMBL" id="KAH7946027.1"/>
    </source>
</evidence>
<reference evidence="1" key="1">
    <citation type="submission" date="2020-05" db="EMBL/GenBank/DDBJ databases">
        <title>Large-scale comparative analyses of tick genomes elucidate their genetic diversity and vector capacities.</title>
        <authorList>
            <person name="Jia N."/>
            <person name="Wang J."/>
            <person name="Shi W."/>
            <person name="Du L."/>
            <person name="Sun Y."/>
            <person name="Zhan W."/>
            <person name="Jiang J."/>
            <person name="Wang Q."/>
            <person name="Zhang B."/>
            <person name="Ji P."/>
            <person name="Sakyi L.B."/>
            <person name="Cui X."/>
            <person name="Yuan T."/>
            <person name="Jiang B."/>
            <person name="Yang W."/>
            <person name="Lam T.T.-Y."/>
            <person name="Chang Q."/>
            <person name="Ding S."/>
            <person name="Wang X."/>
            <person name="Zhu J."/>
            <person name="Ruan X."/>
            <person name="Zhao L."/>
            <person name="Wei J."/>
            <person name="Que T."/>
            <person name="Du C."/>
            <person name="Cheng J."/>
            <person name="Dai P."/>
            <person name="Han X."/>
            <person name="Huang E."/>
            <person name="Gao Y."/>
            <person name="Liu J."/>
            <person name="Shao H."/>
            <person name="Ye R."/>
            <person name="Li L."/>
            <person name="Wei W."/>
            <person name="Wang X."/>
            <person name="Wang C."/>
            <person name="Yang T."/>
            <person name="Huo Q."/>
            <person name="Li W."/>
            <person name="Guo W."/>
            <person name="Chen H."/>
            <person name="Zhou L."/>
            <person name="Ni X."/>
            <person name="Tian J."/>
            <person name="Zhou Y."/>
            <person name="Sheng Y."/>
            <person name="Liu T."/>
            <person name="Pan Y."/>
            <person name="Xia L."/>
            <person name="Li J."/>
            <person name="Zhao F."/>
            <person name="Cao W."/>
        </authorList>
    </citation>
    <scope>NUCLEOTIDE SEQUENCE</scope>
    <source>
        <strain evidence="1">Dsil-2018</strain>
    </source>
</reference>
<sequence length="392" mass="45471">MSGNDGQWEVLPSYLDVLRGVYNVCHYGLYVTNGSEPVTASAAGPHRRFWPVIPLEDVFVVLVLAVLWTVIRRLLTDRVFKPWGRWLSLEPSNVAKLPESAWKLLYYGCVWLLTVYIVVLQGKYRFFQQPFSVWDGWSPEVVVPADIWWIYAVQFSYYVHGMYAVLYQDLWRKDSAVMLGHHGLTLVLLGMSYTFRCHNIGVLVLVLHDLSDVLLEFSKLNVYLKVRGGRRHAVHDHMATIAFACFAITWFLMRLHYYPRKVMYAASTGLFVKQVFPAHYLLFLGLLSVLLVMNLYWFGLIVLFTVRVLTGDIQELDDTREYDVAEKLCSSPPASNGHHRTVDQTREFVALRKLDKRTQLAAHCCYFPWHTPGVWLSRFLLSPRNHMRNYVT</sequence>
<protein>
    <submittedName>
        <fullName evidence="1">Uncharacterized protein</fullName>
    </submittedName>
</protein>
<keyword evidence="2" id="KW-1185">Reference proteome</keyword>
<name>A0ACB8CM94_DERSI</name>